<sequence>MMPDEKYGIVIKTGTTLNGNTLIRKYEQVPNIMEKHIIPRPIQIVYIESIEEPWRQLALDLERKYVALTLQLQNRKLNGYQKTENCQVTQIEVNQQCDELENEIIKLEQQLKQLDEDYNDKMKLLQQLQEQETRIESTSYDQEHQLEEMKQKFKKLNGLNSDINEKIVMLEAEIEAIKKMQTRKSIVTTTSTKNQIHVL</sequence>
<evidence type="ECO:0000313" key="2">
    <source>
        <dbReference type="EMBL" id="CAD8053706.1"/>
    </source>
</evidence>
<gene>
    <name evidence="2" type="ORF">PSON_ATCC_30995.1.T0070526</name>
</gene>
<evidence type="ECO:0000313" key="3">
    <source>
        <dbReference type="Proteomes" id="UP000692954"/>
    </source>
</evidence>
<feature type="coiled-coil region" evidence="1">
    <location>
        <begin position="90"/>
        <end position="180"/>
    </location>
</feature>
<keyword evidence="1" id="KW-0175">Coiled coil</keyword>
<dbReference type="Proteomes" id="UP000692954">
    <property type="component" value="Unassembled WGS sequence"/>
</dbReference>
<dbReference type="EMBL" id="CAJJDN010000007">
    <property type="protein sequence ID" value="CAD8053706.1"/>
    <property type="molecule type" value="Genomic_DNA"/>
</dbReference>
<proteinExistence type="predicted"/>
<protein>
    <submittedName>
        <fullName evidence="2">Uncharacterized protein</fullName>
    </submittedName>
</protein>
<dbReference type="AlphaFoldDB" id="A0A8S1KKR8"/>
<name>A0A8S1KKR8_9CILI</name>
<reference evidence="2" key="1">
    <citation type="submission" date="2021-01" db="EMBL/GenBank/DDBJ databases">
        <authorList>
            <consortium name="Genoscope - CEA"/>
            <person name="William W."/>
        </authorList>
    </citation>
    <scope>NUCLEOTIDE SEQUENCE</scope>
</reference>
<evidence type="ECO:0000256" key="1">
    <source>
        <dbReference type="SAM" id="Coils"/>
    </source>
</evidence>
<keyword evidence="3" id="KW-1185">Reference proteome</keyword>
<dbReference type="OrthoDB" id="295762at2759"/>
<accession>A0A8S1KKR8</accession>
<comment type="caution">
    <text evidence="2">The sequence shown here is derived from an EMBL/GenBank/DDBJ whole genome shotgun (WGS) entry which is preliminary data.</text>
</comment>
<organism evidence="2 3">
    <name type="scientific">Paramecium sonneborni</name>
    <dbReference type="NCBI Taxonomy" id="65129"/>
    <lineage>
        <taxon>Eukaryota</taxon>
        <taxon>Sar</taxon>
        <taxon>Alveolata</taxon>
        <taxon>Ciliophora</taxon>
        <taxon>Intramacronucleata</taxon>
        <taxon>Oligohymenophorea</taxon>
        <taxon>Peniculida</taxon>
        <taxon>Parameciidae</taxon>
        <taxon>Paramecium</taxon>
    </lineage>
</organism>